<proteinExistence type="predicted"/>
<accession>A0A7C4GG50</accession>
<comment type="caution">
    <text evidence="1">The sequence shown here is derived from an EMBL/GenBank/DDBJ whole genome shotgun (WGS) entry which is preliminary data.</text>
</comment>
<protein>
    <submittedName>
        <fullName evidence="1">Uncharacterized protein</fullName>
    </submittedName>
</protein>
<evidence type="ECO:0000313" key="1">
    <source>
        <dbReference type="EMBL" id="HGK27940.1"/>
    </source>
</evidence>
<gene>
    <name evidence="1" type="ORF">ENS41_03205</name>
</gene>
<reference evidence="1" key="1">
    <citation type="journal article" date="2020" name="mSystems">
        <title>Genome- and Community-Level Interaction Insights into Carbon Utilization and Element Cycling Functions of Hydrothermarchaeota in Hydrothermal Sediment.</title>
        <authorList>
            <person name="Zhou Z."/>
            <person name="Liu Y."/>
            <person name="Xu W."/>
            <person name="Pan J."/>
            <person name="Luo Z.H."/>
            <person name="Li M."/>
        </authorList>
    </citation>
    <scope>NUCLEOTIDE SEQUENCE [LARGE SCALE GENOMIC DNA]</scope>
    <source>
        <strain evidence="1">SpSt-488</strain>
    </source>
</reference>
<name>A0A7C4GG50_UNCW3</name>
<dbReference type="EMBL" id="DSUT01000060">
    <property type="protein sequence ID" value="HGK27940.1"/>
    <property type="molecule type" value="Genomic_DNA"/>
</dbReference>
<sequence length="61" mass="7014">MMLPPRPLPLTDRLYLRYRHGLDGKTMDKLERTGLDREEIVALLERLRAPVTGLSPRTALT</sequence>
<organism evidence="1">
    <name type="scientific">candidate division WOR-3 bacterium</name>
    <dbReference type="NCBI Taxonomy" id="2052148"/>
    <lineage>
        <taxon>Bacteria</taxon>
        <taxon>Bacteria division WOR-3</taxon>
    </lineage>
</organism>
<dbReference type="AlphaFoldDB" id="A0A7C4GG50"/>